<dbReference type="OrthoDB" id="9796196at2"/>
<evidence type="ECO:0000256" key="3">
    <source>
        <dbReference type="ARBA" id="ARBA00012572"/>
    </source>
</evidence>
<sequence>MTKVKICGVRDVATMQLCASLGVDWVGFVFHPASPRHVLPEQARRLHESVSVGLTPSRVGLFVKADDKTIEHTLQTVPLNVLQIYDSVERAKEIRSRFGLPVWLARGVKSASDLPVHAEVDGYVIEAPRQDGDDRPGGLGRTFDWALTQEWKAPAFWMLAGGLTPSNVQNAINASSAPAVDVSSGVESRVGEKSYKLIEQFVEKARIRG</sequence>
<dbReference type="PANTHER" id="PTHR42894:SF1">
    <property type="entry name" value="N-(5'-PHOSPHORIBOSYL)ANTHRANILATE ISOMERASE"/>
    <property type="match status" value="1"/>
</dbReference>
<evidence type="ECO:0000256" key="4">
    <source>
        <dbReference type="ARBA" id="ARBA00022272"/>
    </source>
</evidence>
<keyword evidence="5 9" id="KW-0028">Amino-acid biosynthesis</keyword>
<evidence type="ECO:0000313" key="12">
    <source>
        <dbReference type="Proteomes" id="UP000077786"/>
    </source>
</evidence>
<dbReference type="EC" id="5.3.1.24" evidence="3 9"/>
<dbReference type="Gene3D" id="3.20.20.70">
    <property type="entry name" value="Aldolase class I"/>
    <property type="match status" value="1"/>
</dbReference>
<dbReference type="GO" id="GO:0000162">
    <property type="term" value="P:L-tryptophan biosynthetic process"/>
    <property type="evidence" value="ECO:0007669"/>
    <property type="project" value="UniProtKB-UniRule"/>
</dbReference>
<dbReference type="Pfam" id="PF00697">
    <property type="entry name" value="PRAI"/>
    <property type="match status" value="1"/>
</dbReference>
<evidence type="ECO:0000256" key="5">
    <source>
        <dbReference type="ARBA" id="ARBA00022605"/>
    </source>
</evidence>
<evidence type="ECO:0000256" key="1">
    <source>
        <dbReference type="ARBA" id="ARBA00001164"/>
    </source>
</evidence>
<evidence type="ECO:0000256" key="7">
    <source>
        <dbReference type="ARBA" id="ARBA00023141"/>
    </source>
</evidence>
<dbReference type="PATRIC" id="fig|38307.3.peg.90"/>
<dbReference type="HAMAP" id="MF_00135">
    <property type="entry name" value="PRAI"/>
    <property type="match status" value="1"/>
</dbReference>
<dbReference type="Proteomes" id="UP000077786">
    <property type="component" value="Unassembled WGS sequence"/>
</dbReference>
<keyword evidence="8 9" id="KW-0413">Isomerase</keyword>
<comment type="pathway">
    <text evidence="2 9">Amino-acid biosynthesis; L-tryptophan biosynthesis; L-tryptophan from chorismate: step 3/5.</text>
</comment>
<dbReference type="AlphaFoldDB" id="A0A1B6VPY3"/>
<dbReference type="RefSeq" id="WP_064272928.1">
    <property type="nucleotide sequence ID" value="NZ_LUTU01000001.1"/>
</dbReference>
<dbReference type="GO" id="GO:0004640">
    <property type="term" value="F:phosphoribosylanthranilate isomerase activity"/>
    <property type="evidence" value="ECO:0007669"/>
    <property type="project" value="UniProtKB-UniRule"/>
</dbReference>
<dbReference type="CDD" id="cd00405">
    <property type="entry name" value="PRAI"/>
    <property type="match status" value="1"/>
</dbReference>
<dbReference type="InterPro" id="IPR011060">
    <property type="entry name" value="RibuloseP-bd_barrel"/>
</dbReference>
<comment type="caution">
    <text evidence="11">The sequence shown here is derived from an EMBL/GenBank/DDBJ whole genome shotgun (WGS) entry which is preliminary data.</text>
</comment>
<comment type="catalytic activity">
    <reaction evidence="1 9">
        <text>N-(5-phospho-beta-D-ribosyl)anthranilate = 1-(2-carboxyphenylamino)-1-deoxy-D-ribulose 5-phosphate</text>
        <dbReference type="Rhea" id="RHEA:21540"/>
        <dbReference type="ChEBI" id="CHEBI:18277"/>
        <dbReference type="ChEBI" id="CHEBI:58613"/>
        <dbReference type="EC" id="5.3.1.24"/>
    </reaction>
</comment>
<keyword evidence="6 9" id="KW-0822">Tryptophan biosynthesis</keyword>
<comment type="similarity">
    <text evidence="9">Belongs to the TrpF family.</text>
</comment>
<organism evidence="11 12">
    <name type="scientific">Gluconobacter cerinus</name>
    <dbReference type="NCBI Taxonomy" id="38307"/>
    <lineage>
        <taxon>Bacteria</taxon>
        <taxon>Pseudomonadati</taxon>
        <taxon>Pseudomonadota</taxon>
        <taxon>Alphaproteobacteria</taxon>
        <taxon>Acetobacterales</taxon>
        <taxon>Acetobacteraceae</taxon>
        <taxon>Gluconobacter</taxon>
    </lineage>
</organism>
<dbReference type="UniPathway" id="UPA00035">
    <property type="reaction ID" value="UER00042"/>
</dbReference>
<accession>A0A1B6VPY3</accession>
<keyword evidence="7 9" id="KW-0057">Aromatic amino acid biosynthesis</keyword>
<dbReference type="InterPro" id="IPR013785">
    <property type="entry name" value="Aldolase_TIM"/>
</dbReference>
<dbReference type="SUPFAM" id="SSF51366">
    <property type="entry name" value="Ribulose-phoshate binding barrel"/>
    <property type="match status" value="1"/>
</dbReference>
<name>A0A1B6VPY3_9PROT</name>
<feature type="domain" description="N-(5'phosphoribosyl) anthranilate isomerase (PRAI)" evidence="10">
    <location>
        <begin position="4"/>
        <end position="203"/>
    </location>
</feature>
<dbReference type="PANTHER" id="PTHR42894">
    <property type="entry name" value="N-(5'-PHOSPHORIBOSYL)ANTHRANILATE ISOMERASE"/>
    <property type="match status" value="1"/>
</dbReference>
<dbReference type="InterPro" id="IPR001240">
    <property type="entry name" value="PRAI_dom"/>
</dbReference>
<evidence type="ECO:0000256" key="8">
    <source>
        <dbReference type="ARBA" id="ARBA00023235"/>
    </source>
</evidence>
<evidence type="ECO:0000256" key="6">
    <source>
        <dbReference type="ARBA" id="ARBA00022822"/>
    </source>
</evidence>
<dbReference type="InterPro" id="IPR044643">
    <property type="entry name" value="TrpF_fam"/>
</dbReference>
<evidence type="ECO:0000256" key="2">
    <source>
        <dbReference type="ARBA" id="ARBA00004664"/>
    </source>
</evidence>
<gene>
    <name evidence="9" type="primary">trpF</name>
    <name evidence="11" type="ORF">A0123_00089</name>
</gene>
<dbReference type="EMBL" id="LUTU01000001">
    <property type="protein sequence ID" value="OAJ69281.1"/>
    <property type="molecule type" value="Genomic_DNA"/>
</dbReference>
<protein>
    <recommendedName>
        <fullName evidence="4 9">N-(5'-phosphoribosyl)anthranilate isomerase</fullName>
        <shortName evidence="9">PRAI</shortName>
        <ecNumber evidence="3 9">5.3.1.24</ecNumber>
    </recommendedName>
</protein>
<proteinExistence type="inferred from homology"/>
<evidence type="ECO:0000259" key="10">
    <source>
        <dbReference type="Pfam" id="PF00697"/>
    </source>
</evidence>
<evidence type="ECO:0000256" key="9">
    <source>
        <dbReference type="HAMAP-Rule" id="MF_00135"/>
    </source>
</evidence>
<evidence type="ECO:0000313" key="11">
    <source>
        <dbReference type="EMBL" id="OAJ69281.1"/>
    </source>
</evidence>
<reference evidence="11 12" key="1">
    <citation type="submission" date="2016-03" db="EMBL/GenBank/DDBJ databases">
        <title>Draft genome sequence of Gluconobacter cerinus strain CECT 9110.</title>
        <authorList>
            <person name="Sainz F."/>
            <person name="Mas A."/>
            <person name="Torija M.J."/>
        </authorList>
    </citation>
    <scope>NUCLEOTIDE SEQUENCE [LARGE SCALE GENOMIC DNA]</scope>
    <source>
        <strain evidence="11 12">CECT 9110</strain>
    </source>
</reference>